<evidence type="ECO:0000313" key="2">
    <source>
        <dbReference type="EMBL" id="PTL60676.1"/>
    </source>
</evidence>
<accession>A0A2T4UN64</accession>
<sequence length="423" mass="44499">MLTRGRVVALLTAALLGTGASAGPATAVGPVTDAAFAPVDTPGAPLTVDPAAVERALACSPGVTGATRTPVLLLQGTGATAKDNWSWTYQPAFDALGVPWCALDLPEHATADIQQAGEYVVHALRTMAARAGRRVSIVGHSQGGMVGRWALRWWPDTRALVDDLVGFAPSNHGTTRAVCSAEDPCSPAGWQQRDESDFMRALNSRQETFAGISYTSIYTRVDETVQPNQDAETGSSSLRTGDGARTNVATQDICPAAAYEHLLIGLVDPVAYALAIDALTHDGPADPARIDRGVCLQVLHPGIDPVTAPADGAAAAISFQSYRARTVPAEPALACYTTASCPRSAPAAACTPARRTTVTLARLARVRVTVNGRRTAVTRTRTGRVRVRLDLRRRAGTTVVVRARGTDARGRRVSVVRRVVVCG</sequence>
<organism evidence="2 3">
    <name type="scientific">Paraconexibacter algicola</name>
    <dbReference type="NCBI Taxonomy" id="2133960"/>
    <lineage>
        <taxon>Bacteria</taxon>
        <taxon>Bacillati</taxon>
        <taxon>Actinomycetota</taxon>
        <taxon>Thermoleophilia</taxon>
        <taxon>Solirubrobacterales</taxon>
        <taxon>Paraconexibacteraceae</taxon>
        <taxon>Paraconexibacter</taxon>
    </lineage>
</organism>
<dbReference type="Proteomes" id="UP000240739">
    <property type="component" value="Unassembled WGS sequence"/>
</dbReference>
<reference evidence="2 3" key="1">
    <citation type="submission" date="2018-03" db="EMBL/GenBank/DDBJ databases">
        <title>Aquarubrobacter algicola gen. nov., sp. nov., a novel actinobacterium isolated from shallow eutrophic lake during the end of cyanobacterial harmful algal blooms.</title>
        <authorList>
            <person name="Chun S.J."/>
        </authorList>
    </citation>
    <scope>NUCLEOTIDE SEQUENCE [LARGE SCALE GENOMIC DNA]</scope>
    <source>
        <strain evidence="2 3">Seoho-28</strain>
    </source>
</reference>
<dbReference type="InterPro" id="IPR029058">
    <property type="entry name" value="AB_hydrolase_fold"/>
</dbReference>
<proteinExistence type="predicted"/>
<dbReference type="Gene3D" id="3.40.50.1820">
    <property type="entry name" value="alpha/beta hydrolase"/>
    <property type="match status" value="1"/>
</dbReference>
<dbReference type="GO" id="GO:0016787">
    <property type="term" value="F:hydrolase activity"/>
    <property type="evidence" value="ECO:0007669"/>
    <property type="project" value="InterPro"/>
</dbReference>
<evidence type="ECO:0000256" key="1">
    <source>
        <dbReference type="SAM" id="SignalP"/>
    </source>
</evidence>
<dbReference type="InterPro" id="IPR002918">
    <property type="entry name" value="Lipase_EstA/Esterase_EstB"/>
</dbReference>
<feature type="signal peptide" evidence="1">
    <location>
        <begin position="1"/>
        <end position="22"/>
    </location>
</feature>
<name>A0A2T4UN64_9ACTN</name>
<dbReference type="GO" id="GO:0016042">
    <property type="term" value="P:lipid catabolic process"/>
    <property type="evidence" value="ECO:0007669"/>
    <property type="project" value="InterPro"/>
</dbReference>
<feature type="chain" id="PRO_5015480457" evidence="1">
    <location>
        <begin position="23"/>
        <end position="423"/>
    </location>
</feature>
<dbReference type="RefSeq" id="WP_107569535.1">
    <property type="nucleotide sequence ID" value="NZ_PYYB01000001.1"/>
</dbReference>
<gene>
    <name evidence="2" type="ORF">C7Y72_02365</name>
</gene>
<dbReference type="PANTHER" id="PTHR37574:SF1">
    <property type="entry name" value="LIPASE B"/>
    <property type="match status" value="1"/>
</dbReference>
<evidence type="ECO:0000313" key="3">
    <source>
        <dbReference type="Proteomes" id="UP000240739"/>
    </source>
</evidence>
<dbReference type="PANTHER" id="PTHR37574">
    <property type="entry name" value="LIPASE B"/>
    <property type="match status" value="1"/>
</dbReference>
<keyword evidence="1" id="KW-0732">Signal</keyword>
<dbReference type="InterPro" id="IPR053228">
    <property type="entry name" value="Stereospecific_Lipase"/>
</dbReference>
<dbReference type="AlphaFoldDB" id="A0A2T4UN64"/>
<dbReference type="EMBL" id="PYYB01000001">
    <property type="protein sequence ID" value="PTL60676.1"/>
    <property type="molecule type" value="Genomic_DNA"/>
</dbReference>
<dbReference type="OrthoDB" id="8871309at2"/>
<dbReference type="SUPFAM" id="SSF53474">
    <property type="entry name" value="alpha/beta-Hydrolases"/>
    <property type="match status" value="1"/>
</dbReference>
<dbReference type="Pfam" id="PF01674">
    <property type="entry name" value="Lipase_2"/>
    <property type="match status" value="1"/>
</dbReference>
<comment type="caution">
    <text evidence="2">The sequence shown here is derived from an EMBL/GenBank/DDBJ whole genome shotgun (WGS) entry which is preliminary data.</text>
</comment>
<protein>
    <submittedName>
        <fullName evidence="2">Lipase</fullName>
    </submittedName>
</protein>
<keyword evidence="3" id="KW-1185">Reference proteome</keyword>